<dbReference type="PANTHER" id="PTHR10366">
    <property type="entry name" value="NAD DEPENDENT EPIMERASE/DEHYDRATASE"/>
    <property type="match status" value="1"/>
</dbReference>
<proteinExistence type="inferred from homology"/>
<evidence type="ECO:0000313" key="5">
    <source>
        <dbReference type="Proteomes" id="UP000199759"/>
    </source>
</evidence>
<keyword evidence="5" id="KW-1185">Reference proteome</keyword>
<dbReference type="InterPro" id="IPR050425">
    <property type="entry name" value="NAD(P)_dehydrat-like"/>
</dbReference>
<dbReference type="RefSeq" id="WP_091771134.1">
    <property type="nucleotide sequence ID" value="NZ_FNHG01000017.1"/>
</dbReference>
<dbReference type="Gene3D" id="3.40.50.720">
    <property type="entry name" value="NAD(P)-binding Rossmann-like Domain"/>
    <property type="match status" value="1"/>
</dbReference>
<dbReference type="PANTHER" id="PTHR10366:SF564">
    <property type="entry name" value="STEROL-4-ALPHA-CARBOXYLATE 3-DEHYDROGENASE, DECARBOXYLATING"/>
    <property type="match status" value="1"/>
</dbReference>
<protein>
    <submittedName>
        <fullName evidence="4">Dihydroflavonol-4-reductase</fullName>
    </submittedName>
</protein>
<organism evidence="4 5">
    <name type="scientific">Maricaulis salignorans</name>
    <dbReference type="NCBI Taxonomy" id="144026"/>
    <lineage>
        <taxon>Bacteria</taxon>
        <taxon>Pseudomonadati</taxon>
        <taxon>Pseudomonadota</taxon>
        <taxon>Alphaproteobacteria</taxon>
        <taxon>Maricaulales</taxon>
        <taxon>Maricaulaceae</taxon>
        <taxon>Maricaulis</taxon>
    </lineage>
</organism>
<reference evidence="4 5" key="1">
    <citation type="submission" date="2016-10" db="EMBL/GenBank/DDBJ databases">
        <authorList>
            <person name="de Groot N.N."/>
        </authorList>
    </citation>
    <scope>NUCLEOTIDE SEQUENCE [LARGE SCALE GENOMIC DNA]</scope>
    <source>
        <strain evidence="4 5">DSM 16077</strain>
    </source>
</reference>
<evidence type="ECO:0000259" key="3">
    <source>
        <dbReference type="Pfam" id="PF01370"/>
    </source>
</evidence>
<name>A0A1G9UYI6_9PROT</name>
<dbReference type="GO" id="GO:0016616">
    <property type="term" value="F:oxidoreductase activity, acting on the CH-OH group of donors, NAD or NADP as acceptor"/>
    <property type="evidence" value="ECO:0007669"/>
    <property type="project" value="TreeGrafter"/>
</dbReference>
<evidence type="ECO:0000256" key="1">
    <source>
        <dbReference type="ARBA" id="ARBA00023002"/>
    </source>
</evidence>
<sequence length="356" mass="38627">MTQINPQAPIMVTGATGYLAGVIVRQLLEAGHTVHATVRNPDNAEGLKYLNAVAAGTPGQIRYFRADLMDAASFEAPMAGCELVIHTASPFTLNVTDPQTELVDPAVNGVRNVLNAANATPTVRRVVMTSSCAAIYSTNADIRHMPEKMLTEAEWNTSSSLTEEPYAYSKTLAEKEGWAIAGAQDRWDLIAINPSFILGPGINPHTSGESYAIMMQFGTGAMANGVPNFRIGMVDVREVAAAHIKAGFTPEASGRYILSAHDSGFPEMAAALRAHYGDQFRIADKRMPKFVVWLFGPIINPALTRKRVRESVDIDFHADNSRSVRELGIEYRPMAASVVELFQQLIDAGRLIPNKG</sequence>
<gene>
    <name evidence="4" type="ORF">SAMN04488568_1179</name>
</gene>
<accession>A0A1G9UYI6</accession>
<dbReference type="OrthoDB" id="9778052at2"/>
<evidence type="ECO:0000256" key="2">
    <source>
        <dbReference type="ARBA" id="ARBA00023445"/>
    </source>
</evidence>
<dbReference type="InterPro" id="IPR036291">
    <property type="entry name" value="NAD(P)-bd_dom_sf"/>
</dbReference>
<dbReference type="FunFam" id="3.40.50.720:FF:000085">
    <property type="entry name" value="Dihydroflavonol reductase"/>
    <property type="match status" value="1"/>
</dbReference>
<dbReference type="SUPFAM" id="SSF51735">
    <property type="entry name" value="NAD(P)-binding Rossmann-fold domains"/>
    <property type="match status" value="1"/>
</dbReference>
<evidence type="ECO:0000313" key="4">
    <source>
        <dbReference type="EMBL" id="SDM64933.1"/>
    </source>
</evidence>
<keyword evidence="1" id="KW-0560">Oxidoreductase</keyword>
<dbReference type="STRING" id="144026.SAMN04488568_1179"/>
<dbReference type="Proteomes" id="UP000199759">
    <property type="component" value="Unassembled WGS sequence"/>
</dbReference>
<dbReference type="EMBL" id="FNHG01000017">
    <property type="protein sequence ID" value="SDM64933.1"/>
    <property type="molecule type" value="Genomic_DNA"/>
</dbReference>
<dbReference type="AlphaFoldDB" id="A0A1G9UYI6"/>
<dbReference type="Pfam" id="PF01370">
    <property type="entry name" value="Epimerase"/>
    <property type="match status" value="1"/>
</dbReference>
<dbReference type="InterPro" id="IPR001509">
    <property type="entry name" value="Epimerase_deHydtase"/>
</dbReference>
<comment type="similarity">
    <text evidence="2">Belongs to the NAD(P)-dependent epimerase/dehydratase family. Dihydroflavonol-4-reductase subfamily.</text>
</comment>
<feature type="domain" description="NAD-dependent epimerase/dehydratase" evidence="3">
    <location>
        <begin position="10"/>
        <end position="208"/>
    </location>
</feature>